<evidence type="ECO:0000313" key="2">
    <source>
        <dbReference type="EMBL" id="KIK62118.1"/>
    </source>
</evidence>
<dbReference type="EMBL" id="KN834768">
    <property type="protein sequence ID" value="KIK62118.1"/>
    <property type="molecule type" value="Genomic_DNA"/>
</dbReference>
<keyword evidence="3" id="KW-1185">Reference proteome</keyword>
<dbReference type="AlphaFoldDB" id="A0A0D0CZS3"/>
<evidence type="ECO:0000256" key="1">
    <source>
        <dbReference type="SAM" id="MobiDB-lite"/>
    </source>
</evidence>
<gene>
    <name evidence="2" type="ORF">GYMLUDRAFT_551189</name>
</gene>
<feature type="compositionally biased region" description="Polar residues" evidence="1">
    <location>
        <begin position="1"/>
        <end position="10"/>
    </location>
</feature>
<name>A0A0D0CZS3_9AGAR</name>
<accession>A0A0D0CZS3</accession>
<dbReference type="HOGENOM" id="CLU_1835382_0_0_1"/>
<evidence type="ECO:0000313" key="3">
    <source>
        <dbReference type="Proteomes" id="UP000053593"/>
    </source>
</evidence>
<dbReference type="Proteomes" id="UP000053593">
    <property type="component" value="Unassembled WGS sequence"/>
</dbReference>
<proteinExistence type="predicted"/>
<organism evidence="2 3">
    <name type="scientific">Collybiopsis luxurians FD-317 M1</name>
    <dbReference type="NCBI Taxonomy" id="944289"/>
    <lineage>
        <taxon>Eukaryota</taxon>
        <taxon>Fungi</taxon>
        <taxon>Dikarya</taxon>
        <taxon>Basidiomycota</taxon>
        <taxon>Agaricomycotina</taxon>
        <taxon>Agaricomycetes</taxon>
        <taxon>Agaricomycetidae</taxon>
        <taxon>Agaricales</taxon>
        <taxon>Marasmiineae</taxon>
        <taxon>Omphalotaceae</taxon>
        <taxon>Collybiopsis</taxon>
        <taxon>Collybiopsis luxurians</taxon>
    </lineage>
</organism>
<sequence>MASFTSNSAPAATEAQPGTLQMDRAPQDLARLWQEAVEKFKNNKQVKLEEWNGTLQRMTSCKSVQDICDILEQDFFNKFKKARGSEKWRTLRENYLKPGVEIILKFSDTLGYVMDSFPLPVSGGRVIFTSISFLLQVCSF</sequence>
<protein>
    <submittedName>
        <fullName evidence="2">Uncharacterized protein</fullName>
    </submittedName>
</protein>
<reference evidence="2 3" key="1">
    <citation type="submission" date="2014-04" db="EMBL/GenBank/DDBJ databases">
        <title>Evolutionary Origins and Diversification of the Mycorrhizal Mutualists.</title>
        <authorList>
            <consortium name="DOE Joint Genome Institute"/>
            <consortium name="Mycorrhizal Genomics Consortium"/>
            <person name="Kohler A."/>
            <person name="Kuo A."/>
            <person name="Nagy L.G."/>
            <person name="Floudas D."/>
            <person name="Copeland A."/>
            <person name="Barry K.W."/>
            <person name="Cichocki N."/>
            <person name="Veneault-Fourrey C."/>
            <person name="LaButti K."/>
            <person name="Lindquist E.A."/>
            <person name="Lipzen A."/>
            <person name="Lundell T."/>
            <person name="Morin E."/>
            <person name="Murat C."/>
            <person name="Riley R."/>
            <person name="Ohm R."/>
            <person name="Sun H."/>
            <person name="Tunlid A."/>
            <person name="Henrissat B."/>
            <person name="Grigoriev I.V."/>
            <person name="Hibbett D.S."/>
            <person name="Martin F."/>
        </authorList>
    </citation>
    <scope>NUCLEOTIDE SEQUENCE [LARGE SCALE GENOMIC DNA]</scope>
    <source>
        <strain evidence="2 3">FD-317 M1</strain>
    </source>
</reference>
<feature type="region of interest" description="Disordered" evidence="1">
    <location>
        <begin position="1"/>
        <end position="21"/>
    </location>
</feature>